<dbReference type="Proteomes" id="UP000492821">
    <property type="component" value="Unassembled WGS sequence"/>
</dbReference>
<evidence type="ECO:0000313" key="2">
    <source>
        <dbReference type="Proteomes" id="UP000492821"/>
    </source>
</evidence>
<feature type="domain" description="Aminopeptidase N-like N-terminal" evidence="1">
    <location>
        <begin position="165"/>
        <end position="344"/>
    </location>
</feature>
<dbReference type="GO" id="GO:0016020">
    <property type="term" value="C:membrane"/>
    <property type="evidence" value="ECO:0007669"/>
    <property type="project" value="TreeGrafter"/>
</dbReference>
<evidence type="ECO:0000259" key="1">
    <source>
        <dbReference type="Pfam" id="PF17900"/>
    </source>
</evidence>
<dbReference type="GO" id="GO:0005615">
    <property type="term" value="C:extracellular space"/>
    <property type="evidence" value="ECO:0007669"/>
    <property type="project" value="TreeGrafter"/>
</dbReference>
<dbReference type="SUPFAM" id="SSF63737">
    <property type="entry name" value="Leukotriene A4 hydrolase N-terminal domain"/>
    <property type="match status" value="1"/>
</dbReference>
<reference evidence="3" key="2">
    <citation type="submission" date="2020-10" db="UniProtKB">
        <authorList>
            <consortium name="WormBaseParasite"/>
        </authorList>
    </citation>
    <scope>IDENTIFICATION</scope>
</reference>
<name>A0A7E4VYJ2_PANRE</name>
<dbReference type="InterPro" id="IPR045357">
    <property type="entry name" value="Aminopeptidase_N-like_N"/>
</dbReference>
<dbReference type="SUPFAM" id="SSF55486">
    <property type="entry name" value="Metalloproteases ('zincins'), catalytic domain"/>
    <property type="match status" value="1"/>
</dbReference>
<dbReference type="GO" id="GO:0005737">
    <property type="term" value="C:cytoplasm"/>
    <property type="evidence" value="ECO:0007669"/>
    <property type="project" value="TreeGrafter"/>
</dbReference>
<evidence type="ECO:0000313" key="3">
    <source>
        <dbReference type="WBParaSite" id="Pan_g504.t1"/>
    </source>
</evidence>
<proteinExistence type="predicted"/>
<dbReference type="PANTHER" id="PTHR11533:SF294">
    <property type="entry name" value="THYROTROPIN-RELEASING HORMONE-DEGRADING ECTOENZYME"/>
    <property type="match status" value="1"/>
</dbReference>
<dbReference type="Gene3D" id="2.60.40.1730">
    <property type="entry name" value="tricorn interacting facor f3 domain"/>
    <property type="match status" value="1"/>
</dbReference>
<dbReference type="PANTHER" id="PTHR11533">
    <property type="entry name" value="PROTEASE M1 ZINC METALLOPROTEASE"/>
    <property type="match status" value="1"/>
</dbReference>
<dbReference type="Gene3D" id="1.10.390.10">
    <property type="entry name" value="Neutral Protease Domain 2"/>
    <property type="match status" value="1"/>
</dbReference>
<dbReference type="InterPro" id="IPR042097">
    <property type="entry name" value="Aminopeptidase_N-like_N_sf"/>
</dbReference>
<dbReference type="AlphaFoldDB" id="A0A7E4VYJ2"/>
<dbReference type="InterPro" id="IPR027268">
    <property type="entry name" value="Peptidase_M4/M1_CTD_sf"/>
</dbReference>
<reference evidence="2" key="1">
    <citation type="journal article" date="2013" name="Genetics">
        <title>The draft genome and transcriptome of Panagrellus redivivus are shaped by the harsh demands of a free-living lifestyle.</title>
        <authorList>
            <person name="Srinivasan J."/>
            <person name="Dillman A.R."/>
            <person name="Macchietto M.G."/>
            <person name="Heikkinen L."/>
            <person name="Lakso M."/>
            <person name="Fracchia K.M."/>
            <person name="Antoshechkin I."/>
            <person name="Mortazavi A."/>
            <person name="Wong G."/>
            <person name="Sternberg P.W."/>
        </authorList>
    </citation>
    <scope>NUCLEOTIDE SEQUENCE [LARGE SCALE GENOMIC DNA]</scope>
    <source>
        <strain evidence="2">MT8872</strain>
    </source>
</reference>
<keyword evidence="2" id="KW-1185">Reference proteome</keyword>
<protein>
    <submittedName>
        <fullName evidence="3">Peptidase_M1_N domain-containing protein</fullName>
    </submittedName>
</protein>
<sequence>MPSKSRLLIIALLLLAVLGVASVVLLLRVNNIFDSVNDTNKTSRAGVFSPVNASDVLPTRLAFPPSKEPAVYVVSDEVINPSTTSVDPSTESSTTTFPSTEATTVFTPTTVATSPEKPTFNLNECRQRVGNLSKSQCPNDKSPIKNAWLESSENHAALTTVNTAEHYDLELRINSKDENVIEGSARIYLRTQNATSTIVLHADRQISDIFEERINVYSCETGAQICMHSMTRLFDQQLLVISVNEEIPQDTLLILEITHFETIIPYNAALFTQKPMPWILGTYFEKHGARSVFPAVDEADNRATLALCLTHPSEVSARGNMPIISTESMIDLKKTCFDETYAIPASQYGFVLFDDLIATESDTSQVDVYIGKHLSNPDAKWIISEVETAIKKMTELTGMPLSVPKLSVISSLIDVDGTHSQGLIILKESWIEYPKYALTYTILIQEVVDQWISNVFTVCNTAQSSFCAQEGLATYLEWVTTAEFKALNRSARSRFDAARQRAIATKVERQRLNFGNVFTPEMECAERAAITFFMLEDLYSREAMARFLKDIFAKYGNKKCATLEELGDSLAVATGSPVAREMFLSYAQNEDYPVINVNHQSGSSLVIDQQQPTNSTPYTVVVELLDDTLKKSTHKIDGNQAAQASNAQFVIADPFNKGYFRTIYNPENYGKIAACIKSPQGCVIDTKIIKGVFTDMCWALLEDRLDTKDSPQIPVWHRLFAEFSDIDKSYFPGDCNCCINKRSVAGSHCKWTWRDKCSRLALANNS</sequence>
<organism evidence="2 3">
    <name type="scientific">Panagrellus redivivus</name>
    <name type="common">Microworm</name>
    <dbReference type="NCBI Taxonomy" id="6233"/>
    <lineage>
        <taxon>Eukaryota</taxon>
        <taxon>Metazoa</taxon>
        <taxon>Ecdysozoa</taxon>
        <taxon>Nematoda</taxon>
        <taxon>Chromadorea</taxon>
        <taxon>Rhabditida</taxon>
        <taxon>Tylenchina</taxon>
        <taxon>Panagrolaimomorpha</taxon>
        <taxon>Panagrolaimoidea</taxon>
        <taxon>Panagrolaimidae</taxon>
        <taxon>Panagrellus</taxon>
    </lineage>
</organism>
<dbReference type="WBParaSite" id="Pan_g504.t1">
    <property type="protein sequence ID" value="Pan_g504.t1"/>
    <property type="gene ID" value="Pan_g504"/>
</dbReference>
<accession>A0A7E4VYJ2</accession>
<dbReference type="InterPro" id="IPR050344">
    <property type="entry name" value="Peptidase_M1_aminopeptidases"/>
</dbReference>
<dbReference type="Pfam" id="PF17900">
    <property type="entry name" value="Peptidase_M1_N"/>
    <property type="match status" value="1"/>
</dbReference>